<organism evidence="1 2">
    <name type="scientific">Piloderma croceum (strain F 1598)</name>
    <dbReference type="NCBI Taxonomy" id="765440"/>
    <lineage>
        <taxon>Eukaryota</taxon>
        <taxon>Fungi</taxon>
        <taxon>Dikarya</taxon>
        <taxon>Basidiomycota</taxon>
        <taxon>Agaricomycotina</taxon>
        <taxon>Agaricomycetes</taxon>
        <taxon>Agaricomycetidae</taxon>
        <taxon>Atheliales</taxon>
        <taxon>Atheliaceae</taxon>
        <taxon>Piloderma</taxon>
    </lineage>
</organism>
<proteinExistence type="predicted"/>
<dbReference type="EMBL" id="KN833003">
    <property type="protein sequence ID" value="KIM80594.1"/>
    <property type="molecule type" value="Genomic_DNA"/>
</dbReference>
<dbReference type="HOGENOM" id="CLU_2134471_0_0_1"/>
<dbReference type="AlphaFoldDB" id="A0A0C3FLP0"/>
<evidence type="ECO:0000313" key="1">
    <source>
        <dbReference type="EMBL" id="KIM80594.1"/>
    </source>
</evidence>
<gene>
    <name evidence="1" type="ORF">PILCRDRAFT_822332</name>
</gene>
<keyword evidence="2" id="KW-1185">Reference proteome</keyword>
<dbReference type="InParanoid" id="A0A0C3FLP0"/>
<protein>
    <submittedName>
        <fullName evidence="1">Uncharacterized protein</fullName>
    </submittedName>
</protein>
<evidence type="ECO:0000313" key="2">
    <source>
        <dbReference type="Proteomes" id="UP000054166"/>
    </source>
</evidence>
<dbReference type="Proteomes" id="UP000054166">
    <property type="component" value="Unassembled WGS sequence"/>
</dbReference>
<reference evidence="2" key="2">
    <citation type="submission" date="2015-01" db="EMBL/GenBank/DDBJ databases">
        <title>Evolutionary Origins and Diversification of the Mycorrhizal Mutualists.</title>
        <authorList>
            <consortium name="DOE Joint Genome Institute"/>
            <consortium name="Mycorrhizal Genomics Consortium"/>
            <person name="Kohler A."/>
            <person name="Kuo A."/>
            <person name="Nagy L.G."/>
            <person name="Floudas D."/>
            <person name="Copeland A."/>
            <person name="Barry K.W."/>
            <person name="Cichocki N."/>
            <person name="Veneault-Fourrey C."/>
            <person name="LaButti K."/>
            <person name="Lindquist E.A."/>
            <person name="Lipzen A."/>
            <person name="Lundell T."/>
            <person name="Morin E."/>
            <person name="Murat C."/>
            <person name="Riley R."/>
            <person name="Ohm R."/>
            <person name="Sun H."/>
            <person name="Tunlid A."/>
            <person name="Henrissat B."/>
            <person name="Grigoriev I.V."/>
            <person name="Hibbett D.S."/>
            <person name="Martin F."/>
        </authorList>
    </citation>
    <scope>NUCLEOTIDE SEQUENCE [LARGE SCALE GENOMIC DNA]</scope>
    <source>
        <strain evidence="2">F 1598</strain>
    </source>
</reference>
<accession>A0A0C3FLP0</accession>
<reference evidence="1 2" key="1">
    <citation type="submission" date="2014-04" db="EMBL/GenBank/DDBJ databases">
        <authorList>
            <consortium name="DOE Joint Genome Institute"/>
            <person name="Kuo A."/>
            <person name="Tarkka M."/>
            <person name="Buscot F."/>
            <person name="Kohler A."/>
            <person name="Nagy L.G."/>
            <person name="Floudas D."/>
            <person name="Copeland A."/>
            <person name="Barry K.W."/>
            <person name="Cichocki N."/>
            <person name="Veneault-Fourrey C."/>
            <person name="LaButti K."/>
            <person name="Lindquist E.A."/>
            <person name="Lipzen A."/>
            <person name="Lundell T."/>
            <person name="Morin E."/>
            <person name="Murat C."/>
            <person name="Sun H."/>
            <person name="Tunlid A."/>
            <person name="Henrissat B."/>
            <person name="Grigoriev I.V."/>
            <person name="Hibbett D.S."/>
            <person name="Martin F."/>
            <person name="Nordberg H.P."/>
            <person name="Cantor M.N."/>
            <person name="Hua S.X."/>
        </authorList>
    </citation>
    <scope>NUCLEOTIDE SEQUENCE [LARGE SCALE GENOMIC DNA]</scope>
    <source>
        <strain evidence="1 2">F 1598</strain>
    </source>
</reference>
<name>A0A0C3FLP0_PILCF</name>
<sequence>MNIVQQCLSLAPVPYLALAFSALRFICSSVEQAQASKWQLKALPEPLHNFCRPSIRNTELEAAAGHDIGASCRSNQVQTIYDARAVDFHLYHHHTGCWMRYLHSSKKKHRAHF</sequence>